<accession>A0AAN6T4U3</accession>
<reference evidence="1" key="1">
    <citation type="journal article" date="2023" name="Mol. Phylogenet. Evol.">
        <title>Genome-scale phylogeny and comparative genomics of the fungal order Sordariales.</title>
        <authorList>
            <person name="Hensen N."/>
            <person name="Bonometti L."/>
            <person name="Westerberg I."/>
            <person name="Brannstrom I.O."/>
            <person name="Guillou S."/>
            <person name="Cros-Aarteil S."/>
            <person name="Calhoun S."/>
            <person name="Haridas S."/>
            <person name="Kuo A."/>
            <person name="Mondo S."/>
            <person name="Pangilinan J."/>
            <person name="Riley R."/>
            <person name="LaButti K."/>
            <person name="Andreopoulos B."/>
            <person name="Lipzen A."/>
            <person name="Chen C."/>
            <person name="Yan M."/>
            <person name="Daum C."/>
            <person name="Ng V."/>
            <person name="Clum A."/>
            <person name="Steindorff A."/>
            <person name="Ohm R.A."/>
            <person name="Martin F."/>
            <person name="Silar P."/>
            <person name="Natvig D.O."/>
            <person name="Lalanne C."/>
            <person name="Gautier V."/>
            <person name="Ament-Velasquez S.L."/>
            <person name="Kruys A."/>
            <person name="Hutchinson M.I."/>
            <person name="Powell A.J."/>
            <person name="Barry K."/>
            <person name="Miller A.N."/>
            <person name="Grigoriev I.V."/>
            <person name="Debuchy R."/>
            <person name="Gladieux P."/>
            <person name="Hiltunen Thoren M."/>
            <person name="Johannesson H."/>
        </authorList>
    </citation>
    <scope>NUCLEOTIDE SEQUENCE</scope>
    <source>
        <strain evidence="1">CBS 757.83</strain>
    </source>
</reference>
<proteinExistence type="predicted"/>
<dbReference type="AlphaFoldDB" id="A0AAN6T4U3"/>
<name>A0AAN6T4U3_9PEZI</name>
<dbReference type="Proteomes" id="UP001305647">
    <property type="component" value="Unassembled WGS sequence"/>
</dbReference>
<sequence>MARGLFCLAFLVVFYFFLLFSFFPLFRISLDTRPQLHTWSAATVLNKDFLRFCFSEEERNIGLDFSEWSCEMRWVERRLLCVSPSVHVRASHAGRVGAR</sequence>
<gene>
    <name evidence="1" type="ORF">N658DRAFT_491673</name>
</gene>
<keyword evidence="2" id="KW-1185">Reference proteome</keyword>
<dbReference type="EMBL" id="MU863625">
    <property type="protein sequence ID" value="KAK4105220.1"/>
    <property type="molecule type" value="Genomic_DNA"/>
</dbReference>
<comment type="caution">
    <text evidence="1">The sequence shown here is derived from an EMBL/GenBank/DDBJ whole genome shotgun (WGS) entry which is preliminary data.</text>
</comment>
<organism evidence="1 2">
    <name type="scientific">Parathielavia hyrcaniae</name>
    <dbReference type="NCBI Taxonomy" id="113614"/>
    <lineage>
        <taxon>Eukaryota</taxon>
        <taxon>Fungi</taxon>
        <taxon>Dikarya</taxon>
        <taxon>Ascomycota</taxon>
        <taxon>Pezizomycotina</taxon>
        <taxon>Sordariomycetes</taxon>
        <taxon>Sordariomycetidae</taxon>
        <taxon>Sordariales</taxon>
        <taxon>Chaetomiaceae</taxon>
        <taxon>Parathielavia</taxon>
    </lineage>
</organism>
<protein>
    <submittedName>
        <fullName evidence="1">Uncharacterized protein</fullName>
    </submittedName>
</protein>
<evidence type="ECO:0000313" key="2">
    <source>
        <dbReference type="Proteomes" id="UP001305647"/>
    </source>
</evidence>
<reference evidence="1" key="2">
    <citation type="submission" date="2023-05" db="EMBL/GenBank/DDBJ databases">
        <authorList>
            <consortium name="Lawrence Berkeley National Laboratory"/>
            <person name="Steindorff A."/>
            <person name="Hensen N."/>
            <person name="Bonometti L."/>
            <person name="Westerberg I."/>
            <person name="Brannstrom I.O."/>
            <person name="Guillou S."/>
            <person name="Cros-Aarteil S."/>
            <person name="Calhoun S."/>
            <person name="Haridas S."/>
            <person name="Kuo A."/>
            <person name="Mondo S."/>
            <person name="Pangilinan J."/>
            <person name="Riley R."/>
            <person name="Labutti K."/>
            <person name="Andreopoulos B."/>
            <person name="Lipzen A."/>
            <person name="Chen C."/>
            <person name="Yanf M."/>
            <person name="Daum C."/>
            <person name="Ng V."/>
            <person name="Clum A."/>
            <person name="Ohm R."/>
            <person name="Martin F."/>
            <person name="Silar P."/>
            <person name="Natvig D."/>
            <person name="Lalanne C."/>
            <person name="Gautier V."/>
            <person name="Ament-Velasquez S.L."/>
            <person name="Kruys A."/>
            <person name="Hutchinson M.I."/>
            <person name="Powell A.J."/>
            <person name="Barry K."/>
            <person name="Miller A.N."/>
            <person name="Grigoriev I.V."/>
            <person name="Debuchy R."/>
            <person name="Gladieux P."/>
            <person name="Thoren M.H."/>
            <person name="Johannesson H."/>
        </authorList>
    </citation>
    <scope>NUCLEOTIDE SEQUENCE</scope>
    <source>
        <strain evidence="1">CBS 757.83</strain>
    </source>
</reference>
<evidence type="ECO:0000313" key="1">
    <source>
        <dbReference type="EMBL" id="KAK4105220.1"/>
    </source>
</evidence>